<evidence type="ECO:0000313" key="2">
    <source>
        <dbReference type="Proteomes" id="UP000049222"/>
    </source>
</evidence>
<reference evidence="1 2" key="1">
    <citation type="submission" date="2015-07" db="EMBL/GenBank/DDBJ databases">
        <authorList>
            <person name="Noorani M."/>
        </authorList>
    </citation>
    <scope>NUCLEOTIDE SEQUENCE [LARGE SCALE GENOMIC DNA]</scope>
    <source>
        <strain evidence="1 2">CECT 7802</strain>
    </source>
</reference>
<dbReference type="Proteomes" id="UP000049222">
    <property type="component" value="Unassembled WGS sequence"/>
</dbReference>
<sequence length="106" mass="11239">MLSASPAFAGDALWDVFVQHCLSAFEAVLAGDTTAPSTPFDITVTTNSCTASGGDAGDLARLIASRPTAYVEAHPGVWQSDLWREPWIEVTATADSYTVTETDQES</sequence>
<proteinExistence type="predicted"/>
<keyword evidence="2" id="KW-1185">Reference proteome</keyword>
<dbReference type="STRING" id="420998.JDO7802_01573"/>
<protein>
    <submittedName>
        <fullName evidence="1">Uncharacterized protein</fullName>
    </submittedName>
</protein>
<accession>A0A0M6YIF7</accession>
<dbReference type="AlphaFoldDB" id="A0A0M6YIF7"/>
<dbReference type="EMBL" id="CXSU01000011">
    <property type="protein sequence ID" value="CTQ49559.1"/>
    <property type="molecule type" value="Genomic_DNA"/>
</dbReference>
<organism evidence="1 2">
    <name type="scientific">Jannaschia donghaensis</name>
    <dbReference type="NCBI Taxonomy" id="420998"/>
    <lineage>
        <taxon>Bacteria</taxon>
        <taxon>Pseudomonadati</taxon>
        <taxon>Pseudomonadota</taxon>
        <taxon>Alphaproteobacteria</taxon>
        <taxon>Rhodobacterales</taxon>
        <taxon>Roseobacteraceae</taxon>
        <taxon>Jannaschia</taxon>
    </lineage>
</organism>
<name>A0A0M6YIF7_9RHOB</name>
<evidence type="ECO:0000313" key="1">
    <source>
        <dbReference type="EMBL" id="CTQ49559.1"/>
    </source>
</evidence>
<dbReference type="RefSeq" id="WP_055084241.1">
    <property type="nucleotide sequence ID" value="NZ_CXSU01000011.1"/>
</dbReference>
<gene>
    <name evidence="1" type="ORF">JDO7802_01573</name>
</gene>